<keyword evidence="1" id="KW-0472">Membrane</keyword>
<dbReference type="Proteomes" id="UP000823935">
    <property type="component" value="Unassembled WGS sequence"/>
</dbReference>
<reference evidence="2" key="2">
    <citation type="journal article" date="2021" name="PeerJ">
        <title>Extensive microbial diversity within the chicken gut microbiome revealed by metagenomics and culture.</title>
        <authorList>
            <person name="Gilroy R."/>
            <person name="Ravi A."/>
            <person name="Getino M."/>
            <person name="Pursley I."/>
            <person name="Horton D.L."/>
            <person name="Alikhan N.F."/>
            <person name="Baker D."/>
            <person name="Gharbi K."/>
            <person name="Hall N."/>
            <person name="Watson M."/>
            <person name="Adriaenssens E.M."/>
            <person name="Foster-Nyarko E."/>
            <person name="Jarju S."/>
            <person name="Secka A."/>
            <person name="Antonio M."/>
            <person name="Oren A."/>
            <person name="Chaudhuri R.R."/>
            <person name="La Ragione R."/>
            <person name="Hildebrand F."/>
            <person name="Pallen M.J."/>
        </authorList>
    </citation>
    <scope>NUCLEOTIDE SEQUENCE</scope>
    <source>
        <strain evidence="2">CHK190-19873</strain>
    </source>
</reference>
<feature type="transmembrane region" description="Helical" evidence="1">
    <location>
        <begin position="193"/>
        <end position="219"/>
    </location>
</feature>
<feature type="transmembrane region" description="Helical" evidence="1">
    <location>
        <begin position="20"/>
        <end position="41"/>
    </location>
</feature>
<keyword evidence="1" id="KW-1133">Transmembrane helix</keyword>
<dbReference type="PANTHER" id="PTHR40076">
    <property type="entry name" value="MEMBRANE PROTEIN-RELATED"/>
    <property type="match status" value="1"/>
</dbReference>
<evidence type="ECO:0000256" key="1">
    <source>
        <dbReference type="SAM" id="Phobius"/>
    </source>
</evidence>
<protein>
    <submittedName>
        <fullName evidence="2">DUF975 family protein</fullName>
    </submittedName>
</protein>
<sequence>MNHSTSELKVKARSLLQGQFLLPVAGFFFIQAAAILVLNIYRQFFWGVPGTAWMIIFYVGLLIILLLVSLLNAGYTRMLMNLSRNRPYSLSDILSTCAQDGDRLLIITILEALAVFACFVPSIVFSVVNELVGGFLFLNLIALLLEMAGLVAAGILYLSFSLAIFLCMDYPDKKPVELLKLSSQMMQSQKGRLFYLLASLLGLYLLSALSCFIGLLWVAPYTEVTLILFYRDLNHEDLDVNSQGQETAGQY</sequence>
<dbReference type="EMBL" id="DVIQ01000104">
    <property type="protein sequence ID" value="HIS32861.1"/>
    <property type="molecule type" value="Genomic_DNA"/>
</dbReference>
<proteinExistence type="predicted"/>
<name>A0A9D1EW46_9FIRM</name>
<feature type="transmembrane region" description="Helical" evidence="1">
    <location>
        <begin position="104"/>
        <end position="128"/>
    </location>
</feature>
<feature type="transmembrane region" description="Helical" evidence="1">
    <location>
        <begin position="140"/>
        <end position="166"/>
    </location>
</feature>
<keyword evidence="1" id="KW-0812">Transmembrane</keyword>
<reference evidence="2" key="1">
    <citation type="submission" date="2020-10" db="EMBL/GenBank/DDBJ databases">
        <authorList>
            <person name="Gilroy R."/>
        </authorList>
    </citation>
    <scope>NUCLEOTIDE SEQUENCE</scope>
    <source>
        <strain evidence="2">CHK190-19873</strain>
    </source>
</reference>
<evidence type="ECO:0000313" key="2">
    <source>
        <dbReference type="EMBL" id="HIS32861.1"/>
    </source>
</evidence>
<organism evidence="2 3">
    <name type="scientific">Candidatus Limivivens intestinipullorum</name>
    <dbReference type="NCBI Taxonomy" id="2840858"/>
    <lineage>
        <taxon>Bacteria</taxon>
        <taxon>Bacillati</taxon>
        <taxon>Bacillota</taxon>
        <taxon>Clostridia</taxon>
        <taxon>Lachnospirales</taxon>
        <taxon>Lachnospiraceae</taxon>
        <taxon>Lachnospiraceae incertae sedis</taxon>
        <taxon>Candidatus Limivivens</taxon>
    </lineage>
</organism>
<dbReference type="Pfam" id="PF06161">
    <property type="entry name" value="DUF975"/>
    <property type="match status" value="1"/>
</dbReference>
<feature type="transmembrane region" description="Helical" evidence="1">
    <location>
        <begin position="53"/>
        <end position="75"/>
    </location>
</feature>
<dbReference type="PANTHER" id="PTHR40076:SF1">
    <property type="entry name" value="MEMBRANE PROTEIN"/>
    <property type="match status" value="1"/>
</dbReference>
<dbReference type="AlphaFoldDB" id="A0A9D1EW46"/>
<dbReference type="InterPro" id="IPR010380">
    <property type="entry name" value="DUF975"/>
</dbReference>
<gene>
    <name evidence="2" type="ORF">IAB44_15155</name>
</gene>
<accession>A0A9D1EW46</accession>
<evidence type="ECO:0000313" key="3">
    <source>
        <dbReference type="Proteomes" id="UP000823935"/>
    </source>
</evidence>
<comment type="caution">
    <text evidence="2">The sequence shown here is derived from an EMBL/GenBank/DDBJ whole genome shotgun (WGS) entry which is preliminary data.</text>
</comment>